<gene>
    <name evidence="3" type="ORF">METZ01_LOCUS207004</name>
</gene>
<dbReference type="PANTHER" id="PTHR47062:SF1">
    <property type="entry name" value="SMALL HEAT SHOCK PROTEIN IBPA"/>
    <property type="match status" value="1"/>
</dbReference>
<reference evidence="3" key="1">
    <citation type="submission" date="2018-05" db="EMBL/GenBank/DDBJ databases">
        <authorList>
            <person name="Lanie J.A."/>
            <person name="Ng W.-L."/>
            <person name="Kazmierczak K.M."/>
            <person name="Andrzejewski T.M."/>
            <person name="Davidsen T.M."/>
            <person name="Wayne K.J."/>
            <person name="Tettelin H."/>
            <person name="Glass J.I."/>
            <person name="Rusch D."/>
            <person name="Podicherti R."/>
            <person name="Tsui H.-C.T."/>
            <person name="Winkler M.E."/>
        </authorList>
    </citation>
    <scope>NUCLEOTIDE SEQUENCE</scope>
</reference>
<dbReference type="AlphaFoldDB" id="A0A382ETU4"/>
<organism evidence="3">
    <name type="scientific">marine metagenome</name>
    <dbReference type="NCBI Taxonomy" id="408172"/>
    <lineage>
        <taxon>unclassified sequences</taxon>
        <taxon>metagenomes</taxon>
        <taxon>ecological metagenomes</taxon>
    </lineage>
</organism>
<dbReference type="Gene3D" id="2.60.40.790">
    <property type="match status" value="1"/>
</dbReference>
<accession>A0A382ETU4</accession>
<feature type="domain" description="SHSP" evidence="2">
    <location>
        <begin position="36"/>
        <end position="147"/>
    </location>
</feature>
<keyword evidence="1" id="KW-0346">Stress response</keyword>
<dbReference type="InterPro" id="IPR037913">
    <property type="entry name" value="ACD_IbpA/B"/>
</dbReference>
<protein>
    <recommendedName>
        <fullName evidence="2">SHSP domain-containing protein</fullName>
    </recommendedName>
</protein>
<dbReference type="InterPro" id="IPR008978">
    <property type="entry name" value="HSP20-like_chaperone"/>
</dbReference>
<proteinExistence type="predicted"/>
<dbReference type="PANTHER" id="PTHR47062">
    <property type="match status" value="1"/>
</dbReference>
<dbReference type="SUPFAM" id="SSF49764">
    <property type="entry name" value="HSP20-like chaperones"/>
    <property type="match status" value="1"/>
</dbReference>
<dbReference type="InterPro" id="IPR002068">
    <property type="entry name" value="A-crystallin/Hsp20_dom"/>
</dbReference>
<dbReference type="PROSITE" id="PS01031">
    <property type="entry name" value="SHSP"/>
    <property type="match status" value="1"/>
</dbReference>
<evidence type="ECO:0000259" key="2">
    <source>
        <dbReference type="PROSITE" id="PS01031"/>
    </source>
</evidence>
<name>A0A382ETU4_9ZZZZ</name>
<dbReference type="CDD" id="cd06470">
    <property type="entry name" value="ACD_IbpA-B_like"/>
    <property type="match status" value="1"/>
</dbReference>
<sequence>MYLVPKTIEELNRQLSTSVGFDSFFNRLFDDAFNSGGSGATYPPYNIRKVSDYDYVIELALAGFTKDDLDIELTDGTLTVKSVPKKDEGDDSYLHHGIAKRVFTRKFNIADDVIVTGAELFNGLLQIKLERVIPEEKRPRKIDIIDDGVKVVDHKVV</sequence>
<evidence type="ECO:0000256" key="1">
    <source>
        <dbReference type="ARBA" id="ARBA00023016"/>
    </source>
</evidence>
<dbReference type="Pfam" id="PF00011">
    <property type="entry name" value="HSP20"/>
    <property type="match status" value="1"/>
</dbReference>
<evidence type="ECO:0000313" key="3">
    <source>
        <dbReference type="EMBL" id="SVB54150.1"/>
    </source>
</evidence>
<dbReference type="EMBL" id="UINC01046309">
    <property type="protein sequence ID" value="SVB54150.1"/>
    <property type="molecule type" value="Genomic_DNA"/>
</dbReference>